<organism evidence="5 6">
    <name type="scientific">Knoellia remsis</name>
    <dbReference type="NCBI Taxonomy" id="407159"/>
    <lineage>
        <taxon>Bacteria</taxon>
        <taxon>Bacillati</taxon>
        <taxon>Actinomycetota</taxon>
        <taxon>Actinomycetes</taxon>
        <taxon>Micrococcales</taxon>
        <taxon>Intrasporangiaceae</taxon>
        <taxon>Knoellia</taxon>
    </lineage>
</organism>
<keyword evidence="3" id="KW-0804">Transcription</keyword>
<dbReference type="GO" id="GO:0045892">
    <property type="term" value="P:negative regulation of DNA-templated transcription"/>
    <property type="evidence" value="ECO:0007669"/>
    <property type="project" value="TreeGrafter"/>
</dbReference>
<dbReference type="PANTHER" id="PTHR44846:SF17">
    <property type="entry name" value="GNTR-FAMILY TRANSCRIPTIONAL REGULATOR"/>
    <property type="match status" value="1"/>
</dbReference>
<evidence type="ECO:0000313" key="5">
    <source>
        <dbReference type="EMBL" id="PRY60101.1"/>
    </source>
</evidence>
<dbReference type="InterPro" id="IPR050679">
    <property type="entry name" value="Bact_HTH_transcr_reg"/>
</dbReference>
<dbReference type="PANTHER" id="PTHR44846">
    <property type="entry name" value="MANNOSYL-D-GLYCERATE TRANSPORT/METABOLISM SYSTEM REPRESSOR MNGR-RELATED"/>
    <property type="match status" value="1"/>
</dbReference>
<proteinExistence type="predicted"/>
<feature type="domain" description="HTH gntR-type" evidence="4">
    <location>
        <begin position="25"/>
        <end position="93"/>
    </location>
</feature>
<dbReference type="AlphaFoldDB" id="A0A2T0UQ98"/>
<dbReference type="PROSITE" id="PS50949">
    <property type="entry name" value="HTH_GNTR"/>
    <property type="match status" value="1"/>
</dbReference>
<dbReference type="GO" id="GO:0003700">
    <property type="term" value="F:DNA-binding transcription factor activity"/>
    <property type="evidence" value="ECO:0007669"/>
    <property type="project" value="InterPro"/>
</dbReference>
<keyword evidence="1" id="KW-0805">Transcription regulation</keyword>
<dbReference type="Proteomes" id="UP000237822">
    <property type="component" value="Unassembled WGS sequence"/>
</dbReference>
<accession>A0A2T0UQ98</accession>
<gene>
    <name evidence="5" type="ORF">BCF74_10847</name>
</gene>
<dbReference type="GO" id="GO:0003677">
    <property type="term" value="F:DNA binding"/>
    <property type="evidence" value="ECO:0007669"/>
    <property type="project" value="UniProtKB-KW"/>
</dbReference>
<evidence type="ECO:0000313" key="6">
    <source>
        <dbReference type="Proteomes" id="UP000237822"/>
    </source>
</evidence>
<keyword evidence="6" id="KW-1185">Reference proteome</keyword>
<dbReference type="CDD" id="cd07377">
    <property type="entry name" value="WHTH_GntR"/>
    <property type="match status" value="1"/>
</dbReference>
<dbReference type="SMART" id="SM00345">
    <property type="entry name" value="HTH_GNTR"/>
    <property type="match status" value="1"/>
</dbReference>
<dbReference type="Pfam" id="PF00392">
    <property type="entry name" value="GntR"/>
    <property type="match status" value="1"/>
</dbReference>
<evidence type="ECO:0000256" key="2">
    <source>
        <dbReference type="ARBA" id="ARBA00023125"/>
    </source>
</evidence>
<evidence type="ECO:0000259" key="4">
    <source>
        <dbReference type="PROSITE" id="PS50949"/>
    </source>
</evidence>
<evidence type="ECO:0000256" key="1">
    <source>
        <dbReference type="ARBA" id="ARBA00023015"/>
    </source>
</evidence>
<protein>
    <submittedName>
        <fullName evidence="5">Regulatory GntR family protein</fullName>
    </submittedName>
</protein>
<sequence>MPLRILGMSNGADERGRRFQPLRRERLYESLATHISDFIEAQGLTPGDRLPPERELAAELGVSRATLSRALAALETKGRIEVRHGVGALVRDTSLAATTAVALGLEVRERDEVLLAREAILAGLARAAASNGQASLKLALLADDGTPRTFVDTWRCVRRLASSPVLADLDDTLVAASVTPEDTPAMRRHLDELATAILADDPARAALSVTGMLTDTR</sequence>
<keyword evidence="2" id="KW-0238">DNA-binding</keyword>
<name>A0A2T0UQ98_9MICO</name>
<evidence type="ECO:0000256" key="3">
    <source>
        <dbReference type="ARBA" id="ARBA00023163"/>
    </source>
</evidence>
<dbReference type="Gene3D" id="1.10.10.10">
    <property type="entry name" value="Winged helix-like DNA-binding domain superfamily/Winged helix DNA-binding domain"/>
    <property type="match status" value="1"/>
</dbReference>
<dbReference type="InterPro" id="IPR036390">
    <property type="entry name" value="WH_DNA-bd_sf"/>
</dbReference>
<dbReference type="InterPro" id="IPR000524">
    <property type="entry name" value="Tscrpt_reg_HTH_GntR"/>
</dbReference>
<comment type="caution">
    <text evidence="5">The sequence shown here is derived from an EMBL/GenBank/DDBJ whole genome shotgun (WGS) entry which is preliminary data.</text>
</comment>
<reference evidence="5 6" key="1">
    <citation type="submission" date="2018-03" db="EMBL/GenBank/DDBJ databases">
        <title>Genomic Encyclopedia of Archaeal and Bacterial Type Strains, Phase II (KMG-II): from individual species to whole genera.</title>
        <authorList>
            <person name="Goeker M."/>
        </authorList>
    </citation>
    <scope>NUCLEOTIDE SEQUENCE [LARGE SCALE GENOMIC DNA]</scope>
    <source>
        <strain evidence="5 6">ATCC BAA-1496</strain>
    </source>
</reference>
<dbReference type="EMBL" id="PVTI01000008">
    <property type="protein sequence ID" value="PRY60101.1"/>
    <property type="molecule type" value="Genomic_DNA"/>
</dbReference>
<dbReference type="SUPFAM" id="SSF46785">
    <property type="entry name" value="Winged helix' DNA-binding domain"/>
    <property type="match status" value="1"/>
</dbReference>
<dbReference type="PRINTS" id="PR00035">
    <property type="entry name" value="HTHGNTR"/>
</dbReference>
<dbReference type="InterPro" id="IPR036388">
    <property type="entry name" value="WH-like_DNA-bd_sf"/>
</dbReference>